<feature type="region of interest" description="Disordered" evidence="1">
    <location>
        <begin position="325"/>
        <end position="357"/>
    </location>
</feature>
<dbReference type="AlphaFoldDB" id="A0A9K3Q1M5"/>
<dbReference type="Proteomes" id="UP000693970">
    <property type="component" value="Unassembled WGS sequence"/>
</dbReference>
<comment type="caution">
    <text evidence="2">The sequence shown here is derived from an EMBL/GenBank/DDBJ whole genome shotgun (WGS) entry which is preliminary data.</text>
</comment>
<reference evidence="2" key="1">
    <citation type="journal article" date="2021" name="Sci. Rep.">
        <title>Diploid genomic architecture of Nitzschia inconspicua, an elite biomass production diatom.</title>
        <authorList>
            <person name="Oliver A."/>
            <person name="Podell S."/>
            <person name="Pinowska A."/>
            <person name="Traller J.C."/>
            <person name="Smith S.R."/>
            <person name="McClure R."/>
            <person name="Beliaev A."/>
            <person name="Bohutskyi P."/>
            <person name="Hill E.A."/>
            <person name="Rabines A."/>
            <person name="Zheng H."/>
            <person name="Allen L.Z."/>
            <person name="Kuo A."/>
            <person name="Grigoriev I.V."/>
            <person name="Allen A.E."/>
            <person name="Hazlebeck D."/>
            <person name="Allen E.E."/>
        </authorList>
    </citation>
    <scope>NUCLEOTIDE SEQUENCE</scope>
    <source>
        <strain evidence="2">Hildebrandi</strain>
    </source>
</reference>
<feature type="region of interest" description="Disordered" evidence="1">
    <location>
        <begin position="1"/>
        <end position="40"/>
    </location>
</feature>
<gene>
    <name evidence="2" type="ORF">IV203_030855</name>
</gene>
<dbReference type="EMBL" id="JAGRRH010000006">
    <property type="protein sequence ID" value="KAG7368112.1"/>
    <property type="molecule type" value="Genomic_DNA"/>
</dbReference>
<name>A0A9K3Q1M5_9STRA</name>
<keyword evidence="3" id="KW-1185">Reference proteome</keyword>
<sequence length="718" mass="79302">MTGPSARTTRKRESSGNFPDHADGWDHPPPIAFPSSNNIDDNGGWALPRRLRWKTPQRMASLYPRDGTKSHHNEDGDTPIQQQNREVDATAAIFEYRGIFCAPLIVNENLHVVVALGTTLFLYSSNDFYSSSETESSDNQCQLIPQSTEPIAQLSLAQKDEDTVGDVLQMVFHESSKILYVLTVDSFVYQVKIDAKSIPEPQMSLSPSNAMPTQSISASITTPPTEDTTFKLMSRFHTKEYGVTCMATIPNGSGKNVDIICIGYSSGVVEAWDVGTVHHHQPQQLLPSLSTSPPAIRRRPKTANATIRWRGHLYQSIRTLAFMSRQGAQLQQPDSEETPTKESPLDVDPIKPTANGAGATTQSEIAMHRHCLVVAMQMLAGSTDDDDRQPTSFMLEVLDLQRIFARTNSTDKFDDHENLPLQEFSIPLTPGMELVDSRTVPAQAEHLPKRSRALASPGADVATMLCSDDKSKGTTNPRICLALPDGTITLLSCSNDPRMNGAVGIAEDFHQLLLSFPVIGNGCLKNPNANDQECTSAAACCVRSGTCYIIPTDTVTEEVMAVPFPHDLSMDMPDIYVQAFTAGNLMIHGRPTPVLLYAWPSGVVDVYSFGLLQPKCGAQSTPKDVIPDVDEDDFIPRSEREALEDLIDNGAVQTLYTLLEEWREGFDHPLNQVKEWEEIWKLRPESSNSPWTLEMLCSKEFRHIRQCLLSIAAGEYAV</sequence>
<evidence type="ECO:0000313" key="2">
    <source>
        <dbReference type="EMBL" id="KAG7368112.1"/>
    </source>
</evidence>
<feature type="region of interest" description="Disordered" evidence="1">
    <location>
        <begin position="204"/>
        <end position="224"/>
    </location>
</feature>
<feature type="compositionally biased region" description="Basic and acidic residues" evidence="1">
    <location>
        <begin position="66"/>
        <end position="75"/>
    </location>
</feature>
<dbReference type="OrthoDB" id="55834at2759"/>
<evidence type="ECO:0000256" key="1">
    <source>
        <dbReference type="SAM" id="MobiDB-lite"/>
    </source>
</evidence>
<proteinExistence type="predicted"/>
<feature type="region of interest" description="Disordered" evidence="1">
    <location>
        <begin position="62"/>
        <end position="83"/>
    </location>
</feature>
<organism evidence="2 3">
    <name type="scientific">Nitzschia inconspicua</name>
    <dbReference type="NCBI Taxonomy" id="303405"/>
    <lineage>
        <taxon>Eukaryota</taxon>
        <taxon>Sar</taxon>
        <taxon>Stramenopiles</taxon>
        <taxon>Ochrophyta</taxon>
        <taxon>Bacillariophyta</taxon>
        <taxon>Bacillariophyceae</taxon>
        <taxon>Bacillariophycidae</taxon>
        <taxon>Bacillariales</taxon>
        <taxon>Bacillariaceae</taxon>
        <taxon>Nitzschia</taxon>
    </lineage>
</organism>
<reference evidence="2" key="2">
    <citation type="submission" date="2021-04" db="EMBL/GenBank/DDBJ databases">
        <authorList>
            <person name="Podell S."/>
        </authorList>
    </citation>
    <scope>NUCLEOTIDE SEQUENCE</scope>
    <source>
        <strain evidence="2">Hildebrandi</strain>
    </source>
</reference>
<accession>A0A9K3Q1M5</accession>
<evidence type="ECO:0000313" key="3">
    <source>
        <dbReference type="Proteomes" id="UP000693970"/>
    </source>
</evidence>
<protein>
    <submittedName>
        <fullName evidence="2">Uncharacterized protein</fullName>
    </submittedName>
</protein>